<evidence type="ECO:0000256" key="1">
    <source>
        <dbReference type="SAM" id="Phobius"/>
    </source>
</evidence>
<keyword evidence="1" id="KW-1133">Transmembrane helix</keyword>
<dbReference type="EMBL" id="MVHF01000055">
    <property type="protein sequence ID" value="ORA24883.1"/>
    <property type="molecule type" value="Genomic_DNA"/>
</dbReference>
<dbReference type="OrthoDB" id="9919584at2"/>
<feature type="transmembrane region" description="Helical" evidence="1">
    <location>
        <begin position="14"/>
        <end position="34"/>
    </location>
</feature>
<protein>
    <recommendedName>
        <fullName evidence="4">Holin</fullName>
    </recommendedName>
</protein>
<gene>
    <name evidence="2" type="ORF">BST13_33440</name>
</gene>
<dbReference type="STRING" id="1927124.BST13_33440"/>
<proteinExistence type="predicted"/>
<dbReference type="RefSeq" id="WP_083169866.1">
    <property type="nucleotide sequence ID" value="NZ_MVHF01000055.1"/>
</dbReference>
<keyword evidence="1" id="KW-0812">Transmembrane</keyword>
<organism evidence="2 3">
    <name type="scientific">Mycobacterium aquaticum</name>
    <dbReference type="NCBI Taxonomy" id="1927124"/>
    <lineage>
        <taxon>Bacteria</taxon>
        <taxon>Bacillati</taxon>
        <taxon>Actinomycetota</taxon>
        <taxon>Actinomycetes</taxon>
        <taxon>Mycobacteriales</taxon>
        <taxon>Mycobacteriaceae</taxon>
        <taxon>Mycobacterium</taxon>
    </lineage>
</organism>
<keyword evidence="3" id="KW-1185">Reference proteome</keyword>
<reference evidence="2 3" key="1">
    <citation type="submission" date="2017-02" db="EMBL/GenBank/DDBJ databases">
        <title>The new phylogeny of genus Mycobacterium.</title>
        <authorList>
            <person name="Tortoli E."/>
            <person name="Trovato A."/>
            <person name="Cirillo D.M."/>
        </authorList>
    </citation>
    <scope>NUCLEOTIDE SEQUENCE [LARGE SCALE GENOMIC DNA]</scope>
    <source>
        <strain evidence="2 3">RW6</strain>
    </source>
</reference>
<evidence type="ECO:0000313" key="2">
    <source>
        <dbReference type="EMBL" id="ORA24883.1"/>
    </source>
</evidence>
<accession>A0A1X0A478</accession>
<keyword evidence="1" id="KW-0472">Membrane</keyword>
<dbReference type="AlphaFoldDB" id="A0A1X0A478"/>
<comment type="caution">
    <text evidence="2">The sequence shown here is derived from an EMBL/GenBank/DDBJ whole genome shotgun (WGS) entry which is preliminary data.</text>
</comment>
<dbReference type="Proteomes" id="UP000192448">
    <property type="component" value="Unassembled WGS sequence"/>
</dbReference>
<evidence type="ECO:0000313" key="3">
    <source>
        <dbReference type="Proteomes" id="UP000192448"/>
    </source>
</evidence>
<sequence length="140" mass="14318">MKLASSEKVDFRKALYGGTALVGAIGVIAQAFHLVDAGTVDNINDLIQAILQFVPTAGVTTAAVILGRQAKVPGMLEPTPAPLSPVEQVINGVQAAVNAKAEAAQRDADAGADLAKIHDVAKSALGSLAEQVIDSVLPRI</sequence>
<feature type="transmembrane region" description="Helical" evidence="1">
    <location>
        <begin position="46"/>
        <end position="66"/>
    </location>
</feature>
<evidence type="ECO:0008006" key="4">
    <source>
        <dbReference type="Google" id="ProtNLM"/>
    </source>
</evidence>
<name>A0A1X0A478_9MYCO</name>